<feature type="binding site" evidence="7">
    <location>
        <position position="100"/>
    </location>
    <ligand>
        <name>ATP</name>
        <dbReference type="ChEBI" id="CHEBI:30616"/>
    </ligand>
</feature>
<dbReference type="InterPro" id="IPR000228">
    <property type="entry name" value="RNA3'_term_phos_cyc"/>
</dbReference>
<proteinExistence type="inferred from homology"/>
<keyword evidence="4 7" id="KW-0436">Ligase</keyword>
<dbReference type="GO" id="GO:0005524">
    <property type="term" value="F:ATP binding"/>
    <property type="evidence" value="ECO:0007669"/>
    <property type="project" value="UniProtKB-KW"/>
</dbReference>
<comment type="subcellular location">
    <subcellularLocation>
        <location evidence="7">Cytoplasm</location>
    </subcellularLocation>
</comment>
<dbReference type="PANTHER" id="PTHR11096">
    <property type="entry name" value="RNA 3' TERMINAL PHOSPHATE CYCLASE"/>
    <property type="match status" value="1"/>
</dbReference>
<dbReference type="Pfam" id="PF01137">
    <property type="entry name" value="RTC"/>
    <property type="match status" value="1"/>
</dbReference>
<comment type="function">
    <text evidence="7">Catalyzes the conversion of 3'-phosphate to a 2',3'-cyclic phosphodiester at the end of RNA. The mechanism of action of the enzyme occurs in 3 steps: (A) adenylation of the enzyme by ATP; (B) transfer of adenylate to an RNA-N3'P to produce RNA-N3'PP5'A; (C) and attack of the adjacent 2'-hydroxyl on the 3'-phosphorus in the diester linkage to produce the cyclic end product. The biological role of this enzyme is unknown but it is likely to function in some aspects of cellular RNA processing.</text>
</comment>
<feature type="domain" description="RNA 3'-terminal phosphate cyclase insert" evidence="10">
    <location>
        <begin position="180"/>
        <end position="281"/>
    </location>
</feature>
<dbReference type="SUPFAM" id="SSF52913">
    <property type="entry name" value="RNA 3'-terminal phosphate cyclase, RPTC, insert domain"/>
    <property type="match status" value="1"/>
</dbReference>
<evidence type="ECO:0000256" key="8">
    <source>
        <dbReference type="NCBIfam" id="TIGR03399"/>
    </source>
</evidence>
<evidence type="ECO:0000259" key="10">
    <source>
        <dbReference type="Pfam" id="PF05189"/>
    </source>
</evidence>
<organism evidence="11 12">
    <name type="scientific">Ignisphaera aggregans</name>
    <dbReference type="NCBI Taxonomy" id="334771"/>
    <lineage>
        <taxon>Archaea</taxon>
        <taxon>Thermoproteota</taxon>
        <taxon>Thermoprotei</taxon>
        <taxon>Desulfurococcales</taxon>
        <taxon>Desulfurococcaceae</taxon>
        <taxon>Ignisphaera</taxon>
    </lineage>
</organism>
<dbReference type="GO" id="GO:0006396">
    <property type="term" value="P:RNA processing"/>
    <property type="evidence" value="ECO:0007669"/>
    <property type="project" value="UniProtKB-UniRule"/>
</dbReference>
<dbReference type="FunFam" id="3.30.360.20:FF:000002">
    <property type="entry name" value="RNA terminal phosphate cyclase-like 1"/>
    <property type="match status" value="1"/>
</dbReference>
<dbReference type="InterPro" id="IPR013792">
    <property type="entry name" value="RNA3'P_cycl/enolpyr_Trfase_a/b"/>
</dbReference>
<protein>
    <recommendedName>
        <fullName evidence="2 7">RNA 3'-terminal phosphate cyclase</fullName>
        <shortName evidence="7">RNA cyclase</shortName>
        <shortName evidence="7">RNA-3'-phosphate cyclase</shortName>
        <ecNumber evidence="7 8">6.5.1.4</ecNumber>
    </recommendedName>
</protein>
<dbReference type="Gene3D" id="3.30.360.20">
    <property type="entry name" value="RNA 3'-terminal phosphate cyclase, insert domain"/>
    <property type="match status" value="1"/>
</dbReference>
<dbReference type="HAMAP" id="MF_00200">
    <property type="entry name" value="RTC"/>
    <property type="match status" value="1"/>
</dbReference>
<dbReference type="InterPro" id="IPR013791">
    <property type="entry name" value="RNA3'-term_phos_cycl_insert"/>
</dbReference>
<accession>A0A832YZ57</accession>
<evidence type="ECO:0000256" key="3">
    <source>
        <dbReference type="ARBA" id="ARBA00022490"/>
    </source>
</evidence>
<keyword evidence="5 7" id="KW-0547">Nucleotide-binding</keyword>
<dbReference type="PANTHER" id="PTHR11096:SF0">
    <property type="entry name" value="RNA 3'-TERMINAL PHOSPHATE CYCLASE"/>
    <property type="match status" value="1"/>
</dbReference>
<dbReference type="InterPro" id="IPR036553">
    <property type="entry name" value="RPTC_insert"/>
</dbReference>
<feature type="domain" description="RNA 3'-terminal phosphate cyclase" evidence="9">
    <location>
        <begin position="8"/>
        <end position="327"/>
    </location>
</feature>
<feature type="active site" description="Tele-AMP-histidine intermediate" evidence="7">
    <location>
        <position position="315"/>
    </location>
</feature>
<dbReference type="InterPro" id="IPR020719">
    <property type="entry name" value="RNA3'_term_phos_cycl-like_CS"/>
</dbReference>
<dbReference type="EC" id="6.5.1.4" evidence="7 8"/>
<keyword evidence="6 7" id="KW-0067">ATP-binding</keyword>
<evidence type="ECO:0000313" key="11">
    <source>
        <dbReference type="EMBL" id="HIP56807.1"/>
    </source>
</evidence>
<dbReference type="EMBL" id="DQTV01000038">
    <property type="protein sequence ID" value="HIP56807.1"/>
    <property type="molecule type" value="Genomic_DNA"/>
</dbReference>
<keyword evidence="3 7" id="KW-0963">Cytoplasm</keyword>
<comment type="similarity">
    <text evidence="1 7">Belongs to the RNA 3'-terminal cyclase family. Type 1 subfamily.</text>
</comment>
<evidence type="ECO:0000256" key="6">
    <source>
        <dbReference type="ARBA" id="ARBA00022840"/>
    </source>
</evidence>
<evidence type="ECO:0000256" key="5">
    <source>
        <dbReference type="ARBA" id="ARBA00022741"/>
    </source>
</evidence>
<dbReference type="PROSITE" id="PS01287">
    <property type="entry name" value="RTC"/>
    <property type="match status" value="1"/>
</dbReference>
<name>A0A832YZ57_9CREN</name>
<dbReference type="SUPFAM" id="SSF55205">
    <property type="entry name" value="EPT/RTPC-like"/>
    <property type="match status" value="1"/>
</dbReference>
<evidence type="ECO:0000256" key="4">
    <source>
        <dbReference type="ARBA" id="ARBA00022598"/>
    </source>
</evidence>
<dbReference type="NCBIfam" id="TIGR03399">
    <property type="entry name" value="RNA_3prim_cycl"/>
    <property type="match status" value="1"/>
</dbReference>
<dbReference type="InterPro" id="IPR017770">
    <property type="entry name" value="RNA3'_term_phos_cyc_type_1"/>
</dbReference>
<dbReference type="Pfam" id="PF05189">
    <property type="entry name" value="RTC_insert"/>
    <property type="match status" value="1"/>
</dbReference>
<sequence length="354" mass="38613">MIVIDGSIGEGGGQILRTALGLAAVLKKPIKVINIRAKRRNPGLQRQHLTGVKAIATLTNARVEGAYLGSTSLYFEPRDLRCGEFVFDVGTAGSVTLVLQTLLPVLPYLPCRSTIEIRGGTDVPWSPPVDYIRYVFMPLARLCGVEMELELVRRGHYPRGGGIIRLYVEPTHSLNSIELTERGALKTIKGRSHCVKLPKHVAERQAKAAYDYLYQRLRIPIDIEVEFYDPSKDPHLGPGSGIVLYAITEKSILGADSLGAKGKPAEQVGQEAAMKLIEELESNAAVDRHAADMLVPLMVLAKGKSVVTASKLTLHTMTVIEVVKSIIPEVVISTSTSELDRPVRIEVRGIGLEL</sequence>
<evidence type="ECO:0000313" key="12">
    <source>
        <dbReference type="Proteomes" id="UP000605805"/>
    </source>
</evidence>
<dbReference type="PIRSF" id="PIRSF005378">
    <property type="entry name" value="RNA3'_term_phos_cycl_euk"/>
    <property type="match status" value="1"/>
</dbReference>
<evidence type="ECO:0000256" key="2">
    <source>
        <dbReference type="ARBA" id="ARBA00021428"/>
    </source>
</evidence>
<comment type="catalytic activity">
    <reaction evidence="7">
        <text>a 3'-end 3'-phospho-ribonucleotide-RNA + ATP = a 3'-end 2',3'-cyclophospho-ribonucleotide-RNA + AMP + diphosphate</text>
        <dbReference type="Rhea" id="RHEA:23976"/>
        <dbReference type="Rhea" id="RHEA-COMP:10463"/>
        <dbReference type="Rhea" id="RHEA-COMP:10464"/>
        <dbReference type="ChEBI" id="CHEBI:30616"/>
        <dbReference type="ChEBI" id="CHEBI:33019"/>
        <dbReference type="ChEBI" id="CHEBI:83062"/>
        <dbReference type="ChEBI" id="CHEBI:83064"/>
        <dbReference type="ChEBI" id="CHEBI:456215"/>
        <dbReference type="EC" id="6.5.1.4"/>
    </reaction>
</comment>
<dbReference type="GO" id="GO:0005737">
    <property type="term" value="C:cytoplasm"/>
    <property type="evidence" value="ECO:0007669"/>
    <property type="project" value="UniProtKB-SubCell"/>
</dbReference>
<dbReference type="AlphaFoldDB" id="A0A832YZ57"/>
<comment type="caution">
    <text evidence="11">The sequence shown here is derived from an EMBL/GenBank/DDBJ whole genome shotgun (WGS) entry which is preliminary data.</text>
</comment>
<evidence type="ECO:0000256" key="7">
    <source>
        <dbReference type="HAMAP-Rule" id="MF_00200"/>
    </source>
</evidence>
<comment type="caution">
    <text evidence="7">Lacks conserved residue(s) required for the propagation of feature annotation.</text>
</comment>
<dbReference type="Gene3D" id="3.65.10.20">
    <property type="entry name" value="RNA 3'-terminal phosphate cyclase domain"/>
    <property type="match status" value="1"/>
</dbReference>
<dbReference type="InterPro" id="IPR037136">
    <property type="entry name" value="RNA3'_phos_cyclase_dom_sf"/>
</dbReference>
<dbReference type="CDD" id="cd00874">
    <property type="entry name" value="RNA_Cyclase_Class_II"/>
    <property type="match status" value="1"/>
</dbReference>
<dbReference type="InterPro" id="IPR023797">
    <property type="entry name" value="RNA3'_phos_cyclase_dom"/>
</dbReference>
<evidence type="ECO:0000256" key="1">
    <source>
        <dbReference type="ARBA" id="ARBA00009206"/>
    </source>
</evidence>
<dbReference type="Proteomes" id="UP000605805">
    <property type="component" value="Unassembled WGS sequence"/>
</dbReference>
<gene>
    <name evidence="7" type="primary">rtcA</name>
    <name evidence="11" type="ORF">EYH02_01880</name>
</gene>
<evidence type="ECO:0000259" key="9">
    <source>
        <dbReference type="Pfam" id="PF01137"/>
    </source>
</evidence>
<dbReference type="NCBIfam" id="NF003246">
    <property type="entry name" value="PRK04204.1-2"/>
    <property type="match status" value="1"/>
</dbReference>
<reference evidence="11" key="1">
    <citation type="journal article" date="2020" name="ISME J.">
        <title>Gammaproteobacteria mediating utilization of methyl-, sulfur- and petroleum organic compounds in deep ocean hydrothermal plumes.</title>
        <authorList>
            <person name="Zhou Z."/>
            <person name="Liu Y."/>
            <person name="Pan J."/>
            <person name="Cron B.R."/>
            <person name="Toner B.M."/>
            <person name="Anantharaman K."/>
            <person name="Breier J.A."/>
            <person name="Dick G.J."/>
            <person name="Li M."/>
        </authorList>
    </citation>
    <scope>NUCLEOTIDE SEQUENCE</scope>
    <source>
        <strain evidence="11">SZUA-1435</strain>
    </source>
</reference>
<dbReference type="GO" id="GO:0003963">
    <property type="term" value="F:RNA-3'-phosphate cyclase activity"/>
    <property type="evidence" value="ECO:0007669"/>
    <property type="project" value="UniProtKB-UniRule"/>
</dbReference>